<accession>A0A834K5P5</accession>
<evidence type="ECO:0000313" key="2">
    <source>
        <dbReference type="EMBL" id="KAF7399897.1"/>
    </source>
</evidence>
<keyword evidence="3" id="KW-1185">Reference proteome</keyword>
<gene>
    <name evidence="2" type="ORF">H0235_015634</name>
</gene>
<evidence type="ECO:0000256" key="1">
    <source>
        <dbReference type="SAM" id="MobiDB-lite"/>
    </source>
</evidence>
<proteinExistence type="predicted"/>
<name>A0A834K5P5_VESPE</name>
<feature type="region of interest" description="Disordered" evidence="1">
    <location>
        <begin position="75"/>
        <end position="96"/>
    </location>
</feature>
<evidence type="ECO:0000313" key="3">
    <source>
        <dbReference type="Proteomes" id="UP000600918"/>
    </source>
</evidence>
<comment type="caution">
    <text evidence="2">The sequence shown here is derived from an EMBL/GenBank/DDBJ whole genome shotgun (WGS) entry which is preliminary data.</text>
</comment>
<sequence>MCKTRPLETTRKNVSGDLRIRMQTFLSLLGQAVREFLLALLSSRRPITALCFEEISFRKQNTLIASESSGFIRTIQRNEDTGYGTPNTESSDNARR</sequence>
<feature type="compositionally biased region" description="Polar residues" evidence="1">
    <location>
        <begin position="84"/>
        <end position="96"/>
    </location>
</feature>
<dbReference type="EMBL" id="JACSDY010000018">
    <property type="protein sequence ID" value="KAF7399897.1"/>
    <property type="molecule type" value="Genomic_DNA"/>
</dbReference>
<dbReference type="Proteomes" id="UP000600918">
    <property type="component" value="Unassembled WGS sequence"/>
</dbReference>
<protein>
    <submittedName>
        <fullName evidence="2">Uncharacterized protein</fullName>
    </submittedName>
</protein>
<dbReference type="AlphaFoldDB" id="A0A834K5P5"/>
<reference evidence="2" key="1">
    <citation type="journal article" date="2020" name="G3 (Bethesda)">
        <title>High-Quality Assemblies for Three Invasive Social Wasps from the &lt;i&gt;Vespula&lt;/i&gt; Genus.</title>
        <authorList>
            <person name="Harrop T.W.R."/>
            <person name="Guhlin J."/>
            <person name="McLaughlin G.M."/>
            <person name="Permina E."/>
            <person name="Stockwell P."/>
            <person name="Gilligan J."/>
            <person name="Le Lec M.F."/>
            <person name="Gruber M.A.M."/>
            <person name="Quinn O."/>
            <person name="Lovegrove M."/>
            <person name="Duncan E.J."/>
            <person name="Remnant E.J."/>
            <person name="Van Eeckhoven J."/>
            <person name="Graham B."/>
            <person name="Knapp R.A."/>
            <person name="Langford K.W."/>
            <person name="Kronenberg Z."/>
            <person name="Press M.O."/>
            <person name="Eacker S.M."/>
            <person name="Wilson-Rankin E.E."/>
            <person name="Purcell J."/>
            <person name="Lester P.J."/>
            <person name="Dearden P.K."/>
        </authorList>
    </citation>
    <scope>NUCLEOTIDE SEQUENCE</scope>
    <source>
        <strain evidence="2">Volc-1</strain>
    </source>
</reference>
<organism evidence="2 3">
    <name type="scientific">Vespula pensylvanica</name>
    <name type="common">Western yellow jacket</name>
    <name type="synonym">Wasp</name>
    <dbReference type="NCBI Taxonomy" id="30213"/>
    <lineage>
        <taxon>Eukaryota</taxon>
        <taxon>Metazoa</taxon>
        <taxon>Ecdysozoa</taxon>
        <taxon>Arthropoda</taxon>
        <taxon>Hexapoda</taxon>
        <taxon>Insecta</taxon>
        <taxon>Pterygota</taxon>
        <taxon>Neoptera</taxon>
        <taxon>Endopterygota</taxon>
        <taxon>Hymenoptera</taxon>
        <taxon>Apocrita</taxon>
        <taxon>Aculeata</taxon>
        <taxon>Vespoidea</taxon>
        <taxon>Vespidae</taxon>
        <taxon>Vespinae</taxon>
        <taxon>Vespula</taxon>
    </lineage>
</organism>